<name>A0A432W7V1_9GAMM</name>
<dbReference type="SMART" id="SM00481">
    <property type="entry name" value="POLIIIAc"/>
    <property type="match status" value="1"/>
</dbReference>
<comment type="caution">
    <text evidence="2">The sequence shown here is derived from an EMBL/GenBank/DDBJ whole genome shotgun (WGS) entry which is preliminary data.</text>
</comment>
<dbReference type="InterPro" id="IPR003141">
    <property type="entry name" value="Pol/His_phosphatase_N"/>
</dbReference>
<sequence>MRIDLHCHTTASDGKLTPVEIVQRAHTMQIRYLSITDHDTVAGIEAAQQAAAKLPASSPLHIIPGVEISCRWQGFEIHILGWQMDTEAAELAQLLEQQHVRRRERAAQIAEKLQAAGVSRQALDKVAASSSDNLTRKHFADAMVAAGDVKDIDSAFRRYLGKGNCAYVQPEWCSIEEAVAAIQSAGGYAGLAHPLAYQLSSKWLKRLLRDFSAAGGDALEVASGQQEKLHRQQLAELANDYKLKASAGSDFHGPSQWRELGRNLQLPEISEPVWQSWSLTE</sequence>
<dbReference type="Gene3D" id="3.20.20.140">
    <property type="entry name" value="Metal-dependent hydrolases"/>
    <property type="match status" value="1"/>
</dbReference>
<dbReference type="CDD" id="cd07438">
    <property type="entry name" value="PHP_HisPPase_AMP"/>
    <property type="match status" value="1"/>
</dbReference>
<accession>A0A432W7V1</accession>
<dbReference type="InterPro" id="IPR016195">
    <property type="entry name" value="Pol/histidinol_Pase-like"/>
</dbReference>
<dbReference type="InterPro" id="IPR004013">
    <property type="entry name" value="PHP_dom"/>
</dbReference>
<dbReference type="Proteomes" id="UP000288293">
    <property type="component" value="Unassembled WGS sequence"/>
</dbReference>
<dbReference type="InterPro" id="IPR052018">
    <property type="entry name" value="PHP_domain"/>
</dbReference>
<evidence type="ECO:0000259" key="1">
    <source>
        <dbReference type="SMART" id="SM00481"/>
    </source>
</evidence>
<dbReference type="AlphaFoldDB" id="A0A432W7V1"/>
<keyword evidence="3" id="KW-1185">Reference proteome</keyword>
<dbReference type="GO" id="GO:0035312">
    <property type="term" value="F:5'-3' DNA exonuclease activity"/>
    <property type="evidence" value="ECO:0007669"/>
    <property type="project" value="TreeGrafter"/>
</dbReference>
<proteinExistence type="predicted"/>
<organism evidence="2 3">
    <name type="scientific">Aliidiomarina minuta</name>
    <dbReference type="NCBI Taxonomy" id="880057"/>
    <lineage>
        <taxon>Bacteria</taxon>
        <taxon>Pseudomonadati</taxon>
        <taxon>Pseudomonadota</taxon>
        <taxon>Gammaproteobacteria</taxon>
        <taxon>Alteromonadales</taxon>
        <taxon>Idiomarinaceae</taxon>
        <taxon>Aliidiomarina</taxon>
    </lineage>
</organism>
<reference evidence="2 3" key="1">
    <citation type="journal article" date="2011" name="Front. Microbiol.">
        <title>Genomic signatures of strain selection and enhancement in Bacillus atrophaeus var. globigii, a historical biowarfare simulant.</title>
        <authorList>
            <person name="Gibbons H.S."/>
            <person name="Broomall S.M."/>
            <person name="McNew L.A."/>
            <person name="Daligault H."/>
            <person name="Chapman C."/>
            <person name="Bruce D."/>
            <person name="Karavis M."/>
            <person name="Krepps M."/>
            <person name="McGregor P.A."/>
            <person name="Hong C."/>
            <person name="Park K.H."/>
            <person name="Akmal A."/>
            <person name="Feldman A."/>
            <person name="Lin J.S."/>
            <person name="Chang W.E."/>
            <person name="Higgs B.W."/>
            <person name="Demirev P."/>
            <person name="Lindquist J."/>
            <person name="Liem A."/>
            <person name="Fochler E."/>
            <person name="Read T.D."/>
            <person name="Tapia R."/>
            <person name="Johnson S."/>
            <person name="Bishop-Lilly K.A."/>
            <person name="Detter C."/>
            <person name="Han C."/>
            <person name="Sozhamannan S."/>
            <person name="Rosenzweig C.N."/>
            <person name="Skowronski E.W."/>
        </authorList>
    </citation>
    <scope>NUCLEOTIDE SEQUENCE [LARGE SCALE GENOMIC DNA]</scope>
    <source>
        <strain evidence="2 3">MLST1</strain>
    </source>
</reference>
<dbReference type="OrthoDB" id="9804333at2"/>
<dbReference type="Pfam" id="PF02811">
    <property type="entry name" value="PHP"/>
    <property type="match status" value="1"/>
</dbReference>
<dbReference type="PANTHER" id="PTHR42924:SF3">
    <property type="entry name" value="POLYMERASE_HISTIDINOL PHOSPHATASE N-TERMINAL DOMAIN-CONTAINING PROTEIN"/>
    <property type="match status" value="1"/>
</dbReference>
<dbReference type="EMBL" id="PIPL01000001">
    <property type="protein sequence ID" value="RUO26135.1"/>
    <property type="molecule type" value="Genomic_DNA"/>
</dbReference>
<dbReference type="GO" id="GO:0004534">
    <property type="term" value="F:5'-3' RNA exonuclease activity"/>
    <property type="evidence" value="ECO:0007669"/>
    <property type="project" value="TreeGrafter"/>
</dbReference>
<protein>
    <submittedName>
        <fullName evidence="2">Phosphatase</fullName>
    </submittedName>
</protein>
<dbReference type="RefSeq" id="WP_126802950.1">
    <property type="nucleotide sequence ID" value="NZ_PIPL01000001.1"/>
</dbReference>
<gene>
    <name evidence="2" type="ORF">CWE09_05270</name>
</gene>
<feature type="domain" description="Polymerase/histidinol phosphatase N-terminal" evidence="1">
    <location>
        <begin position="3"/>
        <end position="72"/>
    </location>
</feature>
<dbReference type="PANTHER" id="PTHR42924">
    <property type="entry name" value="EXONUCLEASE"/>
    <property type="match status" value="1"/>
</dbReference>
<evidence type="ECO:0000313" key="3">
    <source>
        <dbReference type="Proteomes" id="UP000288293"/>
    </source>
</evidence>
<dbReference type="Gene3D" id="1.10.150.650">
    <property type="match status" value="1"/>
</dbReference>
<evidence type="ECO:0000313" key="2">
    <source>
        <dbReference type="EMBL" id="RUO26135.1"/>
    </source>
</evidence>
<dbReference type="SUPFAM" id="SSF89550">
    <property type="entry name" value="PHP domain-like"/>
    <property type="match status" value="1"/>
</dbReference>